<dbReference type="GO" id="GO:0003677">
    <property type="term" value="F:DNA binding"/>
    <property type="evidence" value="ECO:0007669"/>
    <property type="project" value="UniProtKB-KW"/>
</dbReference>
<dbReference type="Pfam" id="PF04542">
    <property type="entry name" value="Sigma70_r2"/>
    <property type="match status" value="1"/>
</dbReference>
<comment type="similarity">
    <text evidence="1">Belongs to the sigma-70 factor family. ECF subfamily.</text>
</comment>
<dbReference type="GO" id="GO:0006352">
    <property type="term" value="P:DNA-templated transcription initiation"/>
    <property type="evidence" value="ECO:0007669"/>
    <property type="project" value="InterPro"/>
</dbReference>
<evidence type="ECO:0000256" key="3">
    <source>
        <dbReference type="ARBA" id="ARBA00023082"/>
    </source>
</evidence>
<dbReference type="InterPro" id="IPR007627">
    <property type="entry name" value="RNA_pol_sigma70_r2"/>
</dbReference>
<dbReference type="NCBIfam" id="TIGR02983">
    <property type="entry name" value="SigE-fam_strep"/>
    <property type="match status" value="1"/>
</dbReference>
<keyword evidence="9" id="KW-1185">Reference proteome</keyword>
<name>A0A3D9SWP9_9ACTN</name>
<keyword evidence="2" id="KW-0805">Transcription regulation</keyword>
<dbReference type="Gene3D" id="1.10.1740.10">
    <property type="match status" value="1"/>
</dbReference>
<gene>
    <name evidence="8" type="ORF">DFJ69_2448</name>
</gene>
<dbReference type="InterPro" id="IPR007630">
    <property type="entry name" value="RNA_pol_sigma70_r4"/>
</dbReference>
<dbReference type="Gene3D" id="1.10.10.10">
    <property type="entry name" value="Winged helix-like DNA-binding domain superfamily/Winged helix DNA-binding domain"/>
    <property type="match status" value="1"/>
</dbReference>
<dbReference type="InterPro" id="IPR036388">
    <property type="entry name" value="WH-like_DNA-bd_sf"/>
</dbReference>
<dbReference type="PANTHER" id="PTHR43133:SF50">
    <property type="entry name" value="ECF RNA POLYMERASE SIGMA FACTOR SIGM"/>
    <property type="match status" value="1"/>
</dbReference>
<dbReference type="InterPro" id="IPR013324">
    <property type="entry name" value="RNA_pol_sigma_r3/r4-like"/>
</dbReference>
<dbReference type="InterPro" id="IPR039425">
    <property type="entry name" value="RNA_pol_sigma-70-like"/>
</dbReference>
<evidence type="ECO:0000256" key="1">
    <source>
        <dbReference type="ARBA" id="ARBA00010641"/>
    </source>
</evidence>
<dbReference type="InterPro" id="IPR013325">
    <property type="entry name" value="RNA_pol_sigma_r2"/>
</dbReference>
<protein>
    <submittedName>
        <fullName evidence="8">RNA polymerase sigma-70 factor (Sigma-E family)</fullName>
    </submittedName>
</protein>
<sequence>MADEEYMEFASARSGHLFRTAWLLTGDWHLAEDLVQETLAKVYRSWRRVRQAESPAAYSEAMLVRTFLSFRRRRSASERPTGAVPERAEAADPIGGAALRVTLLNGLAQLPPKDRAVLVLRYWEDRSVAETAAALHLSAGAVRNRSMRALERLRDLLGDRFLDVTSR</sequence>
<dbReference type="GO" id="GO:0016987">
    <property type="term" value="F:sigma factor activity"/>
    <property type="evidence" value="ECO:0007669"/>
    <property type="project" value="UniProtKB-KW"/>
</dbReference>
<keyword evidence="5" id="KW-0804">Transcription</keyword>
<evidence type="ECO:0000256" key="2">
    <source>
        <dbReference type="ARBA" id="ARBA00023015"/>
    </source>
</evidence>
<dbReference type="Pfam" id="PF04545">
    <property type="entry name" value="Sigma70_r4"/>
    <property type="match status" value="1"/>
</dbReference>
<dbReference type="SUPFAM" id="SSF88659">
    <property type="entry name" value="Sigma3 and sigma4 domains of RNA polymerase sigma factors"/>
    <property type="match status" value="1"/>
</dbReference>
<feature type="domain" description="RNA polymerase sigma-70 region 4" evidence="7">
    <location>
        <begin position="107"/>
        <end position="154"/>
    </location>
</feature>
<dbReference type="NCBIfam" id="TIGR02937">
    <property type="entry name" value="sigma70-ECF"/>
    <property type="match status" value="1"/>
</dbReference>
<dbReference type="SUPFAM" id="SSF88946">
    <property type="entry name" value="Sigma2 domain of RNA polymerase sigma factors"/>
    <property type="match status" value="1"/>
</dbReference>
<evidence type="ECO:0000256" key="5">
    <source>
        <dbReference type="ARBA" id="ARBA00023163"/>
    </source>
</evidence>
<reference evidence="8 9" key="1">
    <citation type="submission" date="2018-08" db="EMBL/GenBank/DDBJ databases">
        <title>Sequencing the genomes of 1000 actinobacteria strains.</title>
        <authorList>
            <person name="Klenk H.-P."/>
        </authorList>
    </citation>
    <scope>NUCLEOTIDE SEQUENCE [LARGE SCALE GENOMIC DNA]</scope>
    <source>
        <strain evidence="8 9">DSM 43927</strain>
    </source>
</reference>
<accession>A0A3D9SWP9</accession>
<evidence type="ECO:0000256" key="4">
    <source>
        <dbReference type="ARBA" id="ARBA00023125"/>
    </source>
</evidence>
<dbReference type="PANTHER" id="PTHR43133">
    <property type="entry name" value="RNA POLYMERASE ECF-TYPE SIGMA FACTO"/>
    <property type="match status" value="1"/>
</dbReference>
<comment type="caution">
    <text evidence="8">The sequence shown here is derived from an EMBL/GenBank/DDBJ whole genome shotgun (WGS) entry which is preliminary data.</text>
</comment>
<dbReference type="RefSeq" id="WP_211328596.1">
    <property type="nucleotide sequence ID" value="NZ_QTTT01000001.1"/>
</dbReference>
<evidence type="ECO:0000259" key="6">
    <source>
        <dbReference type="Pfam" id="PF04542"/>
    </source>
</evidence>
<dbReference type="InterPro" id="IPR014284">
    <property type="entry name" value="RNA_pol_sigma-70_dom"/>
</dbReference>
<dbReference type="Proteomes" id="UP000256661">
    <property type="component" value="Unassembled WGS sequence"/>
</dbReference>
<evidence type="ECO:0000259" key="7">
    <source>
        <dbReference type="Pfam" id="PF04545"/>
    </source>
</evidence>
<feature type="domain" description="RNA polymerase sigma-70 region 2" evidence="6">
    <location>
        <begin position="16"/>
        <end position="75"/>
    </location>
</feature>
<keyword evidence="4" id="KW-0238">DNA-binding</keyword>
<proteinExistence type="inferred from homology"/>
<dbReference type="InterPro" id="IPR014325">
    <property type="entry name" value="RNA_pol_sigma-E_actinobac"/>
</dbReference>
<evidence type="ECO:0000313" key="8">
    <source>
        <dbReference type="EMBL" id="REE96994.1"/>
    </source>
</evidence>
<dbReference type="CDD" id="cd06171">
    <property type="entry name" value="Sigma70_r4"/>
    <property type="match status" value="1"/>
</dbReference>
<organism evidence="8 9">
    <name type="scientific">Thermomonospora umbrina</name>
    <dbReference type="NCBI Taxonomy" id="111806"/>
    <lineage>
        <taxon>Bacteria</taxon>
        <taxon>Bacillati</taxon>
        <taxon>Actinomycetota</taxon>
        <taxon>Actinomycetes</taxon>
        <taxon>Streptosporangiales</taxon>
        <taxon>Thermomonosporaceae</taxon>
        <taxon>Thermomonospora</taxon>
    </lineage>
</organism>
<dbReference type="AlphaFoldDB" id="A0A3D9SWP9"/>
<dbReference type="EMBL" id="QTTT01000001">
    <property type="protein sequence ID" value="REE96994.1"/>
    <property type="molecule type" value="Genomic_DNA"/>
</dbReference>
<evidence type="ECO:0000313" key="9">
    <source>
        <dbReference type="Proteomes" id="UP000256661"/>
    </source>
</evidence>
<keyword evidence="3" id="KW-0731">Sigma factor</keyword>